<protein>
    <submittedName>
        <fullName evidence="2">Uncharacterized protein</fullName>
    </submittedName>
</protein>
<dbReference type="Proteomes" id="UP000799118">
    <property type="component" value="Unassembled WGS sequence"/>
</dbReference>
<dbReference type="AlphaFoldDB" id="A0A6A4H748"/>
<evidence type="ECO:0000313" key="2">
    <source>
        <dbReference type="EMBL" id="KAE9393548.1"/>
    </source>
</evidence>
<feature type="region of interest" description="Disordered" evidence="1">
    <location>
        <begin position="36"/>
        <end position="101"/>
    </location>
</feature>
<feature type="compositionally biased region" description="Basic and acidic residues" evidence="1">
    <location>
        <begin position="36"/>
        <end position="47"/>
    </location>
</feature>
<feature type="region of interest" description="Disordered" evidence="1">
    <location>
        <begin position="1"/>
        <end position="20"/>
    </location>
</feature>
<sequence length="191" mass="21860">MAAERVRQAAESVPMRRRDEVDHVLEVAQKWEEYAVQEERAREERKNKPQQKRKAKALPSVKPPPQKRARTKKTLPSPPPPPQQRVRTKKTLPSAPPNTIRLEVPTCTGKVIVYIPKIPGENELQYQLRVSEVSEPIRREADKKELNRMIAAIRSRALCFPPGCALRLQQHLRLQQSHNSHSSFSASSLFA</sequence>
<accession>A0A6A4H748</accession>
<gene>
    <name evidence="2" type="ORF">BT96DRAFT_216166</name>
</gene>
<dbReference type="EMBL" id="ML769569">
    <property type="protein sequence ID" value="KAE9393548.1"/>
    <property type="molecule type" value="Genomic_DNA"/>
</dbReference>
<keyword evidence="3" id="KW-1185">Reference proteome</keyword>
<organism evidence="2 3">
    <name type="scientific">Gymnopus androsaceus JB14</name>
    <dbReference type="NCBI Taxonomy" id="1447944"/>
    <lineage>
        <taxon>Eukaryota</taxon>
        <taxon>Fungi</taxon>
        <taxon>Dikarya</taxon>
        <taxon>Basidiomycota</taxon>
        <taxon>Agaricomycotina</taxon>
        <taxon>Agaricomycetes</taxon>
        <taxon>Agaricomycetidae</taxon>
        <taxon>Agaricales</taxon>
        <taxon>Marasmiineae</taxon>
        <taxon>Omphalotaceae</taxon>
        <taxon>Gymnopus</taxon>
    </lineage>
</organism>
<evidence type="ECO:0000313" key="3">
    <source>
        <dbReference type="Proteomes" id="UP000799118"/>
    </source>
</evidence>
<reference evidence="2" key="1">
    <citation type="journal article" date="2019" name="Environ. Microbiol.">
        <title>Fungal ecological strategies reflected in gene transcription - a case study of two litter decomposers.</title>
        <authorList>
            <person name="Barbi F."/>
            <person name="Kohler A."/>
            <person name="Barry K."/>
            <person name="Baskaran P."/>
            <person name="Daum C."/>
            <person name="Fauchery L."/>
            <person name="Ihrmark K."/>
            <person name="Kuo A."/>
            <person name="LaButti K."/>
            <person name="Lipzen A."/>
            <person name="Morin E."/>
            <person name="Grigoriev I.V."/>
            <person name="Henrissat B."/>
            <person name="Lindahl B."/>
            <person name="Martin F."/>
        </authorList>
    </citation>
    <scope>NUCLEOTIDE SEQUENCE</scope>
    <source>
        <strain evidence="2">JB14</strain>
    </source>
</reference>
<name>A0A6A4H748_9AGAR</name>
<evidence type="ECO:0000256" key="1">
    <source>
        <dbReference type="SAM" id="MobiDB-lite"/>
    </source>
</evidence>
<proteinExistence type="predicted"/>